<evidence type="ECO:0000256" key="5">
    <source>
        <dbReference type="ARBA" id="ARBA00022692"/>
    </source>
</evidence>
<dbReference type="Gene3D" id="1.10.10.10">
    <property type="entry name" value="Winged helix-like DNA-binding domain superfamily/Winged helix DNA-binding domain"/>
    <property type="match status" value="1"/>
</dbReference>
<dbReference type="GO" id="GO:0015031">
    <property type="term" value="P:protein transport"/>
    <property type="evidence" value="ECO:0007669"/>
    <property type="project" value="UniProtKB-KW"/>
</dbReference>
<dbReference type="GO" id="GO:0009451">
    <property type="term" value="P:RNA modification"/>
    <property type="evidence" value="ECO:0007669"/>
    <property type="project" value="InterPro"/>
</dbReference>
<dbReference type="InterPro" id="IPR054154">
    <property type="entry name" value="PEX14-like_M_plants"/>
</dbReference>
<dbReference type="Pfam" id="PF14432">
    <property type="entry name" value="DYW_deaminase"/>
    <property type="match status" value="1"/>
</dbReference>
<feature type="compositionally biased region" description="Pro residues" evidence="18">
    <location>
        <begin position="1681"/>
        <end position="1692"/>
    </location>
</feature>
<feature type="domain" description="DYW" evidence="21">
    <location>
        <begin position="816"/>
        <end position="870"/>
    </location>
</feature>
<keyword evidence="9" id="KW-0811">Translocation</keyword>
<comment type="subcellular location">
    <subcellularLocation>
        <location evidence="1">Peroxisome membrane</location>
        <topology evidence="1">Single-pass membrane protein</topology>
    </subcellularLocation>
</comment>
<dbReference type="CDD" id="cd22265">
    <property type="entry name" value="UDM1_RNF168"/>
    <property type="match status" value="1"/>
</dbReference>
<keyword evidence="17" id="KW-0175">Coiled coil</keyword>
<keyword evidence="10" id="KW-0472">Membrane</keyword>
<evidence type="ECO:0000259" key="20">
    <source>
        <dbReference type="Pfam" id="PF14303"/>
    </source>
</evidence>
<evidence type="ECO:0000256" key="10">
    <source>
        <dbReference type="ARBA" id="ARBA00023136"/>
    </source>
</evidence>
<comment type="function">
    <text evidence="14">Component of the PEX13-PEX14 docking complex, a translocon channel that specifically mediates the import of peroxisomal cargo proteins bound to PEX5 receptor. The PEX13-PEX14 docking complex forms a large import pore which can be opened to a diameter of about 9 nm. Mechanistically, PEX5 receptor along with cargo proteins associates with the PEX14 subunit of the PEX13-PEX14 docking complex in the cytosol, leading to the insertion of the receptor into the organelle membrane with the concomitant translocation of the cargo into the peroxisome matrix.</text>
</comment>
<evidence type="ECO:0000256" key="17">
    <source>
        <dbReference type="SAM" id="Coils"/>
    </source>
</evidence>
<evidence type="ECO:0000256" key="14">
    <source>
        <dbReference type="ARBA" id="ARBA00053920"/>
    </source>
</evidence>
<dbReference type="InterPro" id="IPR029466">
    <property type="entry name" value="NAM-associated_C"/>
</dbReference>
<evidence type="ECO:0000256" key="18">
    <source>
        <dbReference type="SAM" id="MobiDB-lite"/>
    </source>
</evidence>
<name>A0AAV6J839_9ERIC</name>
<feature type="repeat" description="PPR" evidence="16">
    <location>
        <begin position="118"/>
        <end position="152"/>
    </location>
</feature>
<feature type="repeat" description="PPR" evidence="16">
    <location>
        <begin position="457"/>
        <end position="491"/>
    </location>
</feature>
<dbReference type="FunFam" id="1.25.40.10:FF:000090">
    <property type="entry name" value="Pentatricopeptide repeat-containing protein, chloroplastic"/>
    <property type="match status" value="1"/>
</dbReference>
<dbReference type="InterPro" id="IPR002885">
    <property type="entry name" value="PPR_rpt"/>
</dbReference>
<dbReference type="InterPro" id="IPR011990">
    <property type="entry name" value="TPR-like_helical_dom_sf"/>
</dbReference>
<dbReference type="GO" id="GO:0005778">
    <property type="term" value="C:peroxisomal membrane"/>
    <property type="evidence" value="ECO:0007669"/>
    <property type="project" value="UniProtKB-SubCell"/>
</dbReference>
<dbReference type="PANTHER" id="PTHR47926">
    <property type="entry name" value="PENTATRICOPEPTIDE REPEAT-CONTAINING PROTEIN"/>
    <property type="match status" value="1"/>
</dbReference>
<dbReference type="GO" id="GO:0003723">
    <property type="term" value="F:RNA binding"/>
    <property type="evidence" value="ECO:0007669"/>
    <property type="project" value="InterPro"/>
</dbReference>
<feature type="region of interest" description="Disordered" evidence="18">
    <location>
        <begin position="1672"/>
        <end position="1692"/>
    </location>
</feature>
<feature type="compositionally biased region" description="Polar residues" evidence="18">
    <location>
        <begin position="1366"/>
        <end position="1398"/>
    </location>
</feature>
<feature type="repeat" description="PPR" evidence="16">
    <location>
        <begin position="594"/>
        <end position="628"/>
    </location>
</feature>
<keyword evidence="11" id="KW-0576">Peroxisome</keyword>
<dbReference type="Pfam" id="PF13041">
    <property type="entry name" value="PPR_2"/>
    <property type="match status" value="4"/>
</dbReference>
<accession>A0AAV6J839</accession>
<dbReference type="EMBL" id="JACTNZ010000008">
    <property type="protein sequence ID" value="KAG5536888.1"/>
    <property type="molecule type" value="Genomic_DNA"/>
</dbReference>
<dbReference type="InterPro" id="IPR036388">
    <property type="entry name" value="WH-like_DNA-bd_sf"/>
</dbReference>
<dbReference type="InterPro" id="IPR046960">
    <property type="entry name" value="PPR_At4g14850-like_plant"/>
</dbReference>
<keyword evidence="25" id="KW-1185">Reference proteome</keyword>
<evidence type="ECO:0000259" key="19">
    <source>
        <dbReference type="Pfam" id="PF04695"/>
    </source>
</evidence>
<keyword evidence="4" id="KW-0813">Transport</keyword>
<comment type="caution">
    <text evidence="24">The sequence shown here is derived from an EMBL/GenBank/DDBJ whole genome shotgun (WGS) entry which is preliminary data.</text>
</comment>
<evidence type="ECO:0000256" key="9">
    <source>
        <dbReference type="ARBA" id="ARBA00023010"/>
    </source>
</evidence>
<dbReference type="FunFam" id="1.10.10.10:FF:000217">
    <property type="entry name" value="Peroxisomal membrane protein PEX14"/>
    <property type="match status" value="1"/>
</dbReference>
<feature type="repeat" description="PPR" evidence="16">
    <location>
        <begin position="286"/>
        <end position="320"/>
    </location>
</feature>
<evidence type="ECO:0000313" key="25">
    <source>
        <dbReference type="Proteomes" id="UP000823749"/>
    </source>
</evidence>
<evidence type="ECO:0000313" key="24">
    <source>
        <dbReference type="EMBL" id="KAG5536888.1"/>
    </source>
</evidence>
<reference evidence="24" key="1">
    <citation type="submission" date="2020-08" db="EMBL/GenBank/DDBJ databases">
        <title>Plant Genome Project.</title>
        <authorList>
            <person name="Zhang R.-G."/>
        </authorList>
    </citation>
    <scope>NUCLEOTIDE SEQUENCE</scope>
    <source>
        <strain evidence="24">WSP0</strain>
        <tissue evidence="24">Leaf</tissue>
    </source>
</reference>
<dbReference type="Gene3D" id="1.25.40.10">
    <property type="entry name" value="Tetratricopeptide repeat domain"/>
    <property type="match status" value="6"/>
</dbReference>
<evidence type="ECO:0000256" key="8">
    <source>
        <dbReference type="ARBA" id="ARBA00022989"/>
    </source>
</evidence>
<feature type="repeat" description="PPR" evidence="16">
    <location>
        <begin position="422"/>
        <end position="456"/>
    </location>
</feature>
<protein>
    <recommendedName>
        <fullName evidence="12">Peroxisomal membrane protein PEX14</fullName>
    </recommendedName>
    <alternativeName>
        <fullName evidence="13">Peroxin-14</fullName>
    </alternativeName>
</protein>
<dbReference type="Pfam" id="PF23020">
    <property type="entry name" value="PEX14-like_2nd"/>
    <property type="match status" value="1"/>
</dbReference>
<evidence type="ECO:0000259" key="23">
    <source>
        <dbReference type="Pfam" id="PF23020"/>
    </source>
</evidence>
<keyword evidence="5" id="KW-0812">Transmembrane</keyword>
<dbReference type="Pfam" id="PF01535">
    <property type="entry name" value="PPR"/>
    <property type="match status" value="5"/>
</dbReference>
<feature type="repeat" description="PPR" evidence="16">
    <location>
        <begin position="251"/>
        <end position="285"/>
    </location>
</feature>
<feature type="coiled-coil region" evidence="17">
    <location>
        <begin position="1189"/>
        <end position="1226"/>
    </location>
</feature>
<feature type="domain" description="Peroxisome membrane anchor protein Pex14p N-terminal" evidence="19">
    <location>
        <begin position="1314"/>
        <end position="1358"/>
    </location>
</feature>
<dbReference type="NCBIfam" id="TIGR00756">
    <property type="entry name" value="PPR"/>
    <property type="match status" value="9"/>
</dbReference>
<keyword evidence="6" id="KW-0677">Repeat</keyword>
<gene>
    <name evidence="24" type="ORF">RHGRI_024351</name>
</gene>
<organism evidence="24 25">
    <name type="scientific">Rhododendron griersonianum</name>
    <dbReference type="NCBI Taxonomy" id="479676"/>
    <lineage>
        <taxon>Eukaryota</taxon>
        <taxon>Viridiplantae</taxon>
        <taxon>Streptophyta</taxon>
        <taxon>Embryophyta</taxon>
        <taxon>Tracheophyta</taxon>
        <taxon>Spermatophyta</taxon>
        <taxon>Magnoliopsida</taxon>
        <taxon>eudicotyledons</taxon>
        <taxon>Gunneridae</taxon>
        <taxon>Pentapetalae</taxon>
        <taxon>asterids</taxon>
        <taxon>Ericales</taxon>
        <taxon>Ericaceae</taxon>
        <taxon>Ericoideae</taxon>
        <taxon>Rhodoreae</taxon>
        <taxon>Rhododendron</taxon>
    </lineage>
</organism>
<sequence length="1878" mass="209414">MEGVIMRSNSSSPLATTPFKRETHPESPSKPPKISVSKTHEPLPIKLNPRRITEARLNHLCGAGRLREAIEALDSISRRGSKVRPDTFNRLIKSCVQARSILLGRKLHNHIGLVSDLDSFTEIKLLGMYAKCGSLEDARKVFDEMRERNMYAWSAMIGACSREQRWREVVELFYGMVVGDGIVPDFFLFIKILQACGKCGDVGTGRLIHSIAVRSGMSAETRLANSILAVYAKCGRLSWAKRFFGKMEVKNKVSWNAIITGYCLKGEIGEARQLFNLMREEGIEPNLVTWNILMTSYNQSGNFELAMEVMEEMKSFGITPDVITWTTMISGLAQNNRKSRALEVFGEMLLAGVEPNEITVTAVISACASLKALSIGEKLHSFAVKIGCTEDVLVGNSLIDMYSKCGKLDAARRAFDLIARKDVYSWNSMIGGYCQAGYLGKAHDLFINMQVLDIPPNVVTWNTMITGYMRNGDEDQGLDLFQRMVKDGNIKRDTASWNSVISGYLQNGNKDKALGIFRQMQSLFVRPNAVSILSLLPACANLVAAKKVKEIHGCVLRRNLQPELFVANALIDSYAKSGAILYSRNIFDGMSRKDVKTWNRMIAGYVLHGRSYVALDLFDQMKKVGLKPNQETLVSIISACGLTGMVDEGKRVFSSMTENDDISPCLDHCLAMVHLFGRSGRLEEAIDFIENMAVEPDFSVWSALLIAARIHVNTRLVVYAGERLLELKPGDAIIQRFVLQTYALCGISADSLNMRKHVEGNETKESRGWSWIEVKNKVHTFVVGDHSKTNSDILYAWIRTIARKIRGCAPRDGLHTQEKEKEEIGAVHSEKFAIAFALVGTPQASRCIRIVNDLRICKDCHQTAKYISKTPYICGLRLPGYLLPSQASLLRRHPKKFDSVLDMMATEADSVSSRHISLCSRFLISIGYNQLQVINQNFELYSVDLSGDVLINMLQKVAREVEEKEVAAAGEGNKAVQINDSEKVQKKWPCALCRVTTTPVKLAFCFLAFDKEAATETSLEAGGNRKHYQIIRKYPSASLPRWSTIQLSVNKFCGCFAGIEAKHQSGMNEEDKVSEAKNSYKELHGGSFQFEHCWNILKYQPKWHVDVEKKKPKKNKTWTVPSSSTPELVDLGECDATFVDLERPIGTKSEKKKRKLAEIPSSPIVGILTDIKEEQKKTSDKKMDIIQQLHVEEQERHQLDKERLREEQERNAIKKEKLRMKQFKKEERIMLLDTSALPHVQQEYYQSRQMEILQEREKRIYPSWPPMATQPDDKPQNPASEVVQTAVEDRHDTMADTNGGISPTSVFVNSEPMREEQVQNAVKFLSHPKVRGSPVMYRRSFLEKKGLTKEEIDEAFRRVPDPDPPQNVSSAQPAGSIQDGQMKSSSNVQPQVSTQTLQPLAASPSGVISAMTRSRFRWSYALLAVGFLAVSGAGTAVLFKNAIVPRLKSWIRKVVHEEEEKSAKKTDSKPSLEQEATAAAKAAAAAAADVARASQEMLISKTEEKKCFEELVNLIGVQVQEMKSMSNAIQKLEGLDMLSKNLDIFHSFKATKSIKPHIIGVVIRDAYFELLAYYSPTCGEPRKSVTLLPGCLLVQSTWLTYNVPAEQQMANGTANFDLYSGFCPLLIVNEYPWNFCAGRSSSPPTTVEPSAAPHPKSYMEIMAMVQRGEKPPNVREINDLPPNPNQPLPNPHLAPRAKPWEVSQPQNISSQVFQSQESSYGLNYNLQDNVLLNQSNGDSSVPWWQRKNVRISEIEHEDEFKSGSSGTLTHERTAQRSWVPPQPPPVAMPEAAAAIRQPKKPLSQKQVADDRLVANPPDVTDELQRITKISESGGVPDANGGTLGLNGVNGLLSESEGVVNANGGSLGLATSEIQELEA</sequence>
<evidence type="ECO:0000256" key="16">
    <source>
        <dbReference type="PROSITE-ProRule" id="PRU00708"/>
    </source>
</evidence>
<evidence type="ECO:0000256" key="7">
    <source>
        <dbReference type="ARBA" id="ARBA00022927"/>
    </source>
</evidence>
<evidence type="ECO:0000256" key="13">
    <source>
        <dbReference type="ARBA" id="ARBA00029691"/>
    </source>
</evidence>
<dbReference type="PANTHER" id="PTHR47926:SF369">
    <property type="entry name" value="DYW DOMAIN-CONTAINING PROTEIN"/>
    <property type="match status" value="1"/>
</dbReference>
<proteinExistence type="inferred from homology"/>
<dbReference type="PROSITE" id="PS51375">
    <property type="entry name" value="PPR"/>
    <property type="match status" value="8"/>
</dbReference>
<feature type="domain" description="Peroxisomal membrane protein PEX14 central plants" evidence="23">
    <location>
        <begin position="1414"/>
        <end position="1533"/>
    </location>
</feature>
<comment type="subunit">
    <text evidence="15">Interacts with PEX13; forming the PEX13-PEX14 docking complex. Interacts with PEX5 (via WxxxF/Y motifs).</text>
</comment>
<evidence type="ECO:0000256" key="1">
    <source>
        <dbReference type="ARBA" id="ARBA00004549"/>
    </source>
</evidence>
<comment type="similarity">
    <text evidence="2">Belongs to the peroxin-14 family.</text>
</comment>
<feature type="region of interest" description="Disordered" evidence="18">
    <location>
        <begin position="1757"/>
        <end position="1787"/>
    </location>
</feature>
<dbReference type="Pfam" id="PF14303">
    <property type="entry name" value="NAM-associated"/>
    <property type="match status" value="1"/>
</dbReference>
<evidence type="ECO:0000259" key="21">
    <source>
        <dbReference type="Pfam" id="PF14432"/>
    </source>
</evidence>
<keyword evidence="8" id="KW-1133">Transmembrane helix</keyword>
<dbReference type="Pfam" id="PF04695">
    <property type="entry name" value="Pex14_N"/>
    <property type="match status" value="1"/>
</dbReference>
<evidence type="ECO:0000256" key="2">
    <source>
        <dbReference type="ARBA" id="ARBA00005443"/>
    </source>
</evidence>
<keyword evidence="7" id="KW-0653">Protein transport</keyword>
<dbReference type="InterPro" id="IPR032867">
    <property type="entry name" value="DYW_dom"/>
</dbReference>
<evidence type="ECO:0000256" key="4">
    <source>
        <dbReference type="ARBA" id="ARBA00022448"/>
    </source>
</evidence>
<feature type="domain" description="No apical meristem-associated C-terminal" evidence="20">
    <location>
        <begin position="1088"/>
        <end position="1252"/>
    </location>
</feature>
<dbReference type="Proteomes" id="UP000823749">
    <property type="component" value="Chromosome 8"/>
</dbReference>
<evidence type="ECO:0000256" key="11">
    <source>
        <dbReference type="ARBA" id="ARBA00023140"/>
    </source>
</evidence>
<feature type="repeat" description="PPR" evidence="16">
    <location>
        <begin position="493"/>
        <end position="527"/>
    </location>
</feature>
<feature type="region of interest" description="Disordered" evidence="18">
    <location>
        <begin position="1357"/>
        <end position="1400"/>
    </location>
</feature>
<dbReference type="Pfam" id="PF17733">
    <property type="entry name" value="KPWE_dom"/>
    <property type="match status" value="1"/>
</dbReference>
<evidence type="ECO:0000256" key="15">
    <source>
        <dbReference type="ARBA" id="ARBA00064754"/>
    </source>
</evidence>
<evidence type="ECO:0000256" key="6">
    <source>
        <dbReference type="ARBA" id="ARBA00022737"/>
    </source>
</evidence>
<dbReference type="FunFam" id="1.25.40.10:FF:000380">
    <property type="entry name" value="Pentatricopeptide repeat-containing protein, chloroplastic"/>
    <property type="match status" value="1"/>
</dbReference>
<dbReference type="InterPro" id="IPR040554">
    <property type="entry name" value="KPWE_PEX14_dom"/>
</dbReference>
<dbReference type="InterPro" id="IPR006785">
    <property type="entry name" value="Pex14_N"/>
</dbReference>
<evidence type="ECO:0000259" key="22">
    <source>
        <dbReference type="Pfam" id="PF17733"/>
    </source>
</evidence>
<feature type="domain" description="Peroxisomal membrane protein PEX14-like KPWE" evidence="22">
    <location>
        <begin position="1653"/>
        <end position="1701"/>
    </location>
</feature>
<evidence type="ECO:0000256" key="12">
    <source>
        <dbReference type="ARBA" id="ARBA00029502"/>
    </source>
</evidence>
<dbReference type="GO" id="GO:0008270">
    <property type="term" value="F:zinc ion binding"/>
    <property type="evidence" value="ECO:0007669"/>
    <property type="project" value="InterPro"/>
</dbReference>
<evidence type="ECO:0000256" key="3">
    <source>
        <dbReference type="ARBA" id="ARBA00006643"/>
    </source>
</evidence>
<comment type="similarity">
    <text evidence="3">Belongs to the PPR family. PCMP-H subfamily.</text>
</comment>
<feature type="region of interest" description="Disordered" evidence="18">
    <location>
        <begin position="1"/>
        <end position="41"/>
    </location>
</feature>
<feature type="repeat" description="PPR" evidence="16">
    <location>
        <begin position="321"/>
        <end position="355"/>
    </location>
</feature>